<feature type="transmembrane region" description="Helical" evidence="1">
    <location>
        <begin position="83"/>
        <end position="104"/>
    </location>
</feature>
<sequence>MNKKALVLILLYVVVMFLTVLTSILSIWEYYKLIGKPFFEVQWNYQVYALLFVLQLCLFILIGMLTLRLFLKAYKNFEFIDKHYYSIVGVALALFIYGVLPNFISFTTISGKYVEVLNSHQMTNTLVLVMGSAMFVLSVIYEKSQKIKKENELTI</sequence>
<accession>A0ABD5AXH5</accession>
<dbReference type="Proteomes" id="UP001240157">
    <property type="component" value="Unassembled WGS sequence"/>
</dbReference>
<evidence type="ECO:0000313" key="2">
    <source>
        <dbReference type="EMBL" id="MDQ7176082.1"/>
    </source>
</evidence>
<keyword evidence="1" id="KW-0812">Transmembrane</keyword>
<evidence type="ECO:0000313" key="3">
    <source>
        <dbReference type="Proteomes" id="UP001240157"/>
    </source>
</evidence>
<reference evidence="2 3" key="1">
    <citation type="submission" date="2023-08" db="EMBL/GenBank/DDBJ databases">
        <title>Whole genome sequencing of Staphylococcus chromogenes NNSch 2386.</title>
        <authorList>
            <person name="Kropotov V.S."/>
            <person name="Boriskina E.V."/>
            <person name="Gordinskaya N.A."/>
            <person name="Shkurkina I.S."/>
            <person name="Kryazhev D.V."/>
            <person name="Alekseeva A.E."/>
            <person name="Makhova M.A."/>
        </authorList>
    </citation>
    <scope>NUCLEOTIDE SEQUENCE [LARGE SCALE GENOMIC DNA]</scope>
    <source>
        <strain evidence="2 3">NNSch 2386</strain>
    </source>
</reference>
<evidence type="ECO:0000256" key="1">
    <source>
        <dbReference type="SAM" id="Phobius"/>
    </source>
</evidence>
<feature type="transmembrane region" description="Helical" evidence="1">
    <location>
        <begin position="124"/>
        <end position="141"/>
    </location>
</feature>
<dbReference type="RefSeq" id="WP_233650098.1">
    <property type="nucleotide sequence ID" value="NZ_JAHCNX010000005.1"/>
</dbReference>
<feature type="transmembrane region" description="Helical" evidence="1">
    <location>
        <begin position="48"/>
        <end position="71"/>
    </location>
</feature>
<protein>
    <recommendedName>
        <fullName evidence="4">DUF2975 domain-containing protein</fullName>
    </recommendedName>
</protein>
<name>A0ABD5AXH5_STACR</name>
<keyword evidence="1" id="KW-1133">Transmembrane helix</keyword>
<feature type="transmembrane region" description="Helical" evidence="1">
    <location>
        <begin position="7"/>
        <end position="28"/>
    </location>
</feature>
<comment type="caution">
    <text evidence="2">The sequence shown here is derived from an EMBL/GenBank/DDBJ whole genome shotgun (WGS) entry which is preliminary data.</text>
</comment>
<dbReference type="AlphaFoldDB" id="A0ABD5AXH5"/>
<gene>
    <name evidence="2" type="ORF">RCF65_08785</name>
</gene>
<keyword evidence="1" id="KW-0472">Membrane</keyword>
<dbReference type="EMBL" id="JAVGJF010000062">
    <property type="protein sequence ID" value="MDQ7176082.1"/>
    <property type="molecule type" value="Genomic_DNA"/>
</dbReference>
<organism evidence="2 3">
    <name type="scientific">Staphylococcus chromogenes</name>
    <name type="common">Staphylococcus hyicus subsp. chromogenes</name>
    <dbReference type="NCBI Taxonomy" id="46126"/>
    <lineage>
        <taxon>Bacteria</taxon>
        <taxon>Bacillati</taxon>
        <taxon>Bacillota</taxon>
        <taxon>Bacilli</taxon>
        <taxon>Bacillales</taxon>
        <taxon>Staphylococcaceae</taxon>
        <taxon>Staphylococcus</taxon>
    </lineage>
</organism>
<proteinExistence type="predicted"/>
<evidence type="ECO:0008006" key="4">
    <source>
        <dbReference type="Google" id="ProtNLM"/>
    </source>
</evidence>